<protein>
    <submittedName>
        <fullName evidence="1">Uncharacterized protein</fullName>
    </submittedName>
</protein>
<evidence type="ECO:0000313" key="2">
    <source>
        <dbReference type="Proteomes" id="UP000740926"/>
    </source>
</evidence>
<accession>A0A9P6Z3K3</accession>
<dbReference type="AlphaFoldDB" id="A0A9P6Z3K3"/>
<sequence length="272" mass="31051">MSEQKNTFGLLGSVMDNAGSSFDQAYKTLTKTMEQTLQARQLTGLAMEQIYKANVKIDSHIEAEGNGRLKISFTLGNLSPFPMKSVKGNLKLEDSKIEIGYKEEAKIIDESNLETHKSDNLFDTPIDLQPQMEYEQSIELNIKQVIQSNGMIEVSFINLMNESTPVQIRHEFGIYLIDQLTRKVVKEFKKDEFNRIRKGEYSSEFIRELLGIHPVKGIDIGMKLEFTDNCENSVIVEITEFSSNYESVIIEAHSNNDIFLSMFITELDKLNK</sequence>
<proteinExistence type="predicted"/>
<dbReference type="Proteomes" id="UP000740926">
    <property type="component" value="Unassembled WGS sequence"/>
</dbReference>
<gene>
    <name evidence="1" type="ORF">G6F50_005909</name>
</gene>
<reference evidence="1 2" key="1">
    <citation type="journal article" date="2020" name="Microb. Genom.">
        <title>Genetic diversity of clinical and environmental Mucorales isolates obtained from an investigation of mucormycosis cases among solid organ transplant recipients.</title>
        <authorList>
            <person name="Nguyen M.H."/>
            <person name="Kaul D."/>
            <person name="Muto C."/>
            <person name="Cheng S.J."/>
            <person name="Richter R.A."/>
            <person name="Bruno V.M."/>
            <person name="Liu G."/>
            <person name="Beyhan S."/>
            <person name="Sundermann A.J."/>
            <person name="Mounaud S."/>
            <person name="Pasculle A.W."/>
            <person name="Nierman W.C."/>
            <person name="Driscoll E."/>
            <person name="Cumbie R."/>
            <person name="Clancy C.J."/>
            <person name="Dupont C.L."/>
        </authorList>
    </citation>
    <scope>NUCLEOTIDE SEQUENCE [LARGE SCALE GENOMIC DNA]</scope>
    <source>
        <strain evidence="1 2">GL24</strain>
    </source>
</reference>
<keyword evidence="2" id="KW-1185">Reference proteome</keyword>
<comment type="caution">
    <text evidence="1">The sequence shown here is derived from an EMBL/GenBank/DDBJ whole genome shotgun (WGS) entry which is preliminary data.</text>
</comment>
<name>A0A9P6Z3K3_9FUNG</name>
<dbReference type="EMBL" id="JAANIU010000822">
    <property type="protein sequence ID" value="KAG1569969.1"/>
    <property type="molecule type" value="Genomic_DNA"/>
</dbReference>
<organism evidence="1 2">
    <name type="scientific">Rhizopus delemar</name>
    <dbReference type="NCBI Taxonomy" id="936053"/>
    <lineage>
        <taxon>Eukaryota</taxon>
        <taxon>Fungi</taxon>
        <taxon>Fungi incertae sedis</taxon>
        <taxon>Mucoromycota</taxon>
        <taxon>Mucoromycotina</taxon>
        <taxon>Mucoromycetes</taxon>
        <taxon>Mucorales</taxon>
        <taxon>Mucorineae</taxon>
        <taxon>Rhizopodaceae</taxon>
        <taxon>Rhizopus</taxon>
    </lineage>
</organism>
<evidence type="ECO:0000313" key="1">
    <source>
        <dbReference type="EMBL" id="KAG1569969.1"/>
    </source>
</evidence>